<sequence length="102" mass="10533">MIAAERARLPSLRGTGLDSLAVERQHQGLVDLVTRAAAAPLSADGEQEAPFSSSPQPPGSTLGRPKLKEDLPASETLLGVSHPADGDLRPPVSRGVSGRSSD</sequence>
<accession>A0ABT7MG24</accession>
<proteinExistence type="predicted"/>
<gene>
    <name evidence="2" type="ORF">QRT03_26900</name>
</gene>
<protein>
    <submittedName>
        <fullName evidence="2">Uncharacterized protein</fullName>
    </submittedName>
</protein>
<evidence type="ECO:0000313" key="3">
    <source>
        <dbReference type="Proteomes" id="UP001231924"/>
    </source>
</evidence>
<dbReference type="EMBL" id="JASVWF010000008">
    <property type="protein sequence ID" value="MDL5159625.1"/>
    <property type="molecule type" value="Genomic_DNA"/>
</dbReference>
<name>A0ABT7MG24_9PSEU</name>
<evidence type="ECO:0000313" key="2">
    <source>
        <dbReference type="EMBL" id="MDL5159625.1"/>
    </source>
</evidence>
<organism evidence="2 3">
    <name type="scientific">Actinomycetospora termitidis</name>
    <dbReference type="NCBI Taxonomy" id="3053470"/>
    <lineage>
        <taxon>Bacteria</taxon>
        <taxon>Bacillati</taxon>
        <taxon>Actinomycetota</taxon>
        <taxon>Actinomycetes</taxon>
        <taxon>Pseudonocardiales</taxon>
        <taxon>Pseudonocardiaceae</taxon>
        <taxon>Actinomycetospora</taxon>
    </lineage>
</organism>
<dbReference type="Proteomes" id="UP001231924">
    <property type="component" value="Unassembled WGS sequence"/>
</dbReference>
<dbReference type="RefSeq" id="WP_286056231.1">
    <property type="nucleotide sequence ID" value="NZ_JASVWF010000008.1"/>
</dbReference>
<reference evidence="2 3" key="1">
    <citation type="submission" date="2023-06" db="EMBL/GenBank/DDBJ databases">
        <title>Actinomycetospora Odt1-22.</title>
        <authorList>
            <person name="Supong K."/>
        </authorList>
    </citation>
    <scope>NUCLEOTIDE SEQUENCE [LARGE SCALE GENOMIC DNA]</scope>
    <source>
        <strain evidence="2 3">Odt1-22</strain>
    </source>
</reference>
<evidence type="ECO:0000256" key="1">
    <source>
        <dbReference type="SAM" id="MobiDB-lite"/>
    </source>
</evidence>
<comment type="caution">
    <text evidence="2">The sequence shown here is derived from an EMBL/GenBank/DDBJ whole genome shotgun (WGS) entry which is preliminary data.</text>
</comment>
<feature type="region of interest" description="Disordered" evidence="1">
    <location>
        <begin position="41"/>
        <end position="102"/>
    </location>
</feature>
<keyword evidence="3" id="KW-1185">Reference proteome</keyword>